<dbReference type="AlphaFoldDB" id="A0AA87TFX2"/>
<reference evidence="1 2" key="1">
    <citation type="submission" date="2013-04" db="EMBL/GenBank/DDBJ databases">
        <title>The Genome Sequence of Treponema medium ATCC 700293.</title>
        <authorList>
            <consortium name="The Broad Institute Genomics Platform"/>
            <person name="Earl A."/>
            <person name="Ward D."/>
            <person name="Feldgarden M."/>
            <person name="Gevers D."/>
            <person name="Leonetti C."/>
            <person name="Blanton J.M."/>
            <person name="Dewhirst F.E."/>
            <person name="Izard J."/>
            <person name="Walker B."/>
            <person name="Young S."/>
            <person name="Zeng Q."/>
            <person name="Gargeya S."/>
            <person name="Fitzgerald M."/>
            <person name="Haas B."/>
            <person name="Abouelleil A."/>
            <person name="Allen A.W."/>
            <person name="Alvarado L."/>
            <person name="Arachchi H.M."/>
            <person name="Berlin A.M."/>
            <person name="Chapman S.B."/>
            <person name="Gainer-Dewar J."/>
            <person name="Goldberg J."/>
            <person name="Griggs A."/>
            <person name="Gujja S."/>
            <person name="Hansen M."/>
            <person name="Howarth C."/>
            <person name="Imamovic A."/>
            <person name="Ireland A."/>
            <person name="Larimer J."/>
            <person name="McCowan C."/>
            <person name="Murphy C."/>
            <person name="Pearson M."/>
            <person name="Poon T.W."/>
            <person name="Priest M."/>
            <person name="Roberts A."/>
            <person name="Saif S."/>
            <person name="Shea T."/>
            <person name="Sisk P."/>
            <person name="Sykes S."/>
            <person name="Wortman J."/>
            <person name="Nusbaum C."/>
            <person name="Birren B."/>
        </authorList>
    </citation>
    <scope>NUCLEOTIDE SEQUENCE [LARGE SCALE GENOMIC DNA]</scope>
    <source>
        <strain evidence="1 2">ATCC 700293</strain>
    </source>
</reference>
<comment type="caution">
    <text evidence="1">The sequence shown here is derived from an EMBL/GenBank/DDBJ whole genome shotgun (WGS) entry which is preliminary data.</text>
</comment>
<accession>A0AA87TFX2</accession>
<proteinExistence type="predicted"/>
<evidence type="ECO:0000313" key="2">
    <source>
        <dbReference type="Proteomes" id="UP000014634"/>
    </source>
</evidence>
<name>A0AA87TFX2_TREMD</name>
<evidence type="ECO:0000313" key="1">
    <source>
        <dbReference type="EMBL" id="EPF29966.1"/>
    </source>
</evidence>
<dbReference type="EMBL" id="ATFE01000002">
    <property type="protein sequence ID" value="EPF29966.1"/>
    <property type="molecule type" value="Genomic_DNA"/>
</dbReference>
<protein>
    <submittedName>
        <fullName evidence="1">Uncharacterized protein</fullName>
    </submittedName>
</protein>
<sequence length="33" mass="3923">MKYDAPPVVVNFFYHERIKKSARGKYLTADYTI</sequence>
<gene>
    <name evidence="1" type="ORF">HMPREF9195_00186</name>
</gene>
<organism evidence="1 2">
    <name type="scientific">Treponema medium ATCC 700293</name>
    <dbReference type="NCBI Taxonomy" id="1125700"/>
    <lineage>
        <taxon>Bacteria</taxon>
        <taxon>Pseudomonadati</taxon>
        <taxon>Spirochaetota</taxon>
        <taxon>Spirochaetia</taxon>
        <taxon>Spirochaetales</taxon>
        <taxon>Treponemataceae</taxon>
        <taxon>Treponema</taxon>
    </lineage>
</organism>
<dbReference type="Proteomes" id="UP000014634">
    <property type="component" value="Unassembled WGS sequence"/>
</dbReference>